<dbReference type="Proteomes" id="UP000326396">
    <property type="component" value="Linkage Group LG19"/>
</dbReference>
<name>A0A5N6NJT2_9ASTR</name>
<evidence type="ECO:0000313" key="1">
    <source>
        <dbReference type="EMBL" id="KAD4888477.1"/>
    </source>
</evidence>
<sequence length="110" mass="12448">MLIAPSEPHSSTYGFFCCHDLRPTPSPLQTTARRHRLEPIALTTLGCRDVVVGDRSSCGNRFGCLRVSTINCTTTSYHLNLRSFEDEDEDGSDFDTKSTYITTEDMFRYN</sequence>
<gene>
    <name evidence="1" type="ORF">E3N88_20550</name>
</gene>
<evidence type="ECO:0000313" key="2">
    <source>
        <dbReference type="Proteomes" id="UP000326396"/>
    </source>
</evidence>
<protein>
    <submittedName>
        <fullName evidence="1">Uncharacterized protein</fullName>
    </submittedName>
</protein>
<keyword evidence="2" id="KW-1185">Reference proteome</keyword>
<dbReference type="EMBL" id="SZYD01000011">
    <property type="protein sequence ID" value="KAD4888477.1"/>
    <property type="molecule type" value="Genomic_DNA"/>
</dbReference>
<reference evidence="1 2" key="1">
    <citation type="submission" date="2019-05" db="EMBL/GenBank/DDBJ databases">
        <title>Mikania micrantha, genome provides insights into the molecular mechanism of rapid growth.</title>
        <authorList>
            <person name="Liu B."/>
        </authorList>
    </citation>
    <scope>NUCLEOTIDE SEQUENCE [LARGE SCALE GENOMIC DNA]</scope>
    <source>
        <strain evidence="1">NLD-2019</strain>
        <tissue evidence="1">Leaf</tissue>
    </source>
</reference>
<organism evidence="1 2">
    <name type="scientific">Mikania micrantha</name>
    <name type="common">bitter vine</name>
    <dbReference type="NCBI Taxonomy" id="192012"/>
    <lineage>
        <taxon>Eukaryota</taxon>
        <taxon>Viridiplantae</taxon>
        <taxon>Streptophyta</taxon>
        <taxon>Embryophyta</taxon>
        <taxon>Tracheophyta</taxon>
        <taxon>Spermatophyta</taxon>
        <taxon>Magnoliopsida</taxon>
        <taxon>eudicotyledons</taxon>
        <taxon>Gunneridae</taxon>
        <taxon>Pentapetalae</taxon>
        <taxon>asterids</taxon>
        <taxon>campanulids</taxon>
        <taxon>Asterales</taxon>
        <taxon>Asteraceae</taxon>
        <taxon>Asteroideae</taxon>
        <taxon>Heliantheae alliance</taxon>
        <taxon>Eupatorieae</taxon>
        <taxon>Mikania</taxon>
    </lineage>
</organism>
<proteinExistence type="predicted"/>
<comment type="caution">
    <text evidence="1">The sequence shown here is derived from an EMBL/GenBank/DDBJ whole genome shotgun (WGS) entry which is preliminary data.</text>
</comment>
<dbReference type="AlphaFoldDB" id="A0A5N6NJT2"/>
<accession>A0A5N6NJT2</accession>